<dbReference type="EMBL" id="LAZR01041514">
    <property type="protein sequence ID" value="KKL11794.1"/>
    <property type="molecule type" value="Genomic_DNA"/>
</dbReference>
<feature type="transmembrane region" description="Helical" evidence="1">
    <location>
        <begin position="7"/>
        <end position="26"/>
    </location>
</feature>
<reference evidence="2" key="1">
    <citation type="journal article" date="2015" name="Nature">
        <title>Complex archaea that bridge the gap between prokaryotes and eukaryotes.</title>
        <authorList>
            <person name="Spang A."/>
            <person name="Saw J.H."/>
            <person name="Jorgensen S.L."/>
            <person name="Zaremba-Niedzwiedzka K."/>
            <person name="Martijn J."/>
            <person name="Lind A.E."/>
            <person name="van Eijk R."/>
            <person name="Schleper C."/>
            <person name="Guy L."/>
            <person name="Ettema T.J."/>
        </authorList>
    </citation>
    <scope>NUCLEOTIDE SEQUENCE</scope>
</reference>
<sequence>MKPKTKTVWALIYYGGLAAAFIYLIMQISWTSGYMSRTLEETQESLSGMLESTESMIEVNDEMIRSVDDMIEDLRVIEGELKEVVEFDE</sequence>
<gene>
    <name evidence="2" type="ORF">LCGC14_2542210</name>
</gene>
<keyword evidence="1" id="KW-0472">Membrane</keyword>
<proteinExistence type="predicted"/>
<dbReference type="AlphaFoldDB" id="A0A0F9AQF5"/>
<protein>
    <submittedName>
        <fullName evidence="2">Uncharacterized protein</fullName>
    </submittedName>
</protein>
<evidence type="ECO:0000313" key="2">
    <source>
        <dbReference type="EMBL" id="KKL11794.1"/>
    </source>
</evidence>
<name>A0A0F9AQF5_9ZZZZ</name>
<comment type="caution">
    <text evidence="2">The sequence shown here is derived from an EMBL/GenBank/DDBJ whole genome shotgun (WGS) entry which is preliminary data.</text>
</comment>
<accession>A0A0F9AQF5</accession>
<evidence type="ECO:0000256" key="1">
    <source>
        <dbReference type="SAM" id="Phobius"/>
    </source>
</evidence>
<organism evidence="2">
    <name type="scientific">marine sediment metagenome</name>
    <dbReference type="NCBI Taxonomy" id="412755"/>
    <lineage>
        <taxon>unclassified sequences</taxon>
        <taxon>metagenomes</taxon>
        <taxon>ecological metagenomes</taxon>
    </lineage>
</organism>
<keyword evidence="1" id="KW-0812">Transmembrane</keyword>
<keyword evidence="1" id="KW-1133">Transmembrane helix</keyword>